<reference evidence="3" key="2">
    <citation type="submission" date="2020-06" db="EMBL/GenBank/DDBJ databases">
        <title>Whole Genome Sequence of Bradyrhizobium sp. Strain 323S2.</title>
        <authorList>
            <person name="Bromfield E.S.P."/>
        </authorList>
    </citation>
    <scope>NUCLEOTIDE SEQUENCE [LARGE SCALE GENOMIC DNA]</scope>
    <source>
        <strain evidence="3">323S2</strain>
    </source>
</reference>
<evidence type="ECO:0000256" key="1">
    <source>
        <dbReference type="SAM" id="MobiDB-lite"/>
    </source>
</evidence>
<dbReference type="PANTHER" id="PTHR32309">
    <property type="entry name" value="TYROSINE-PROTEIN KINASE"/>
    <property type="match status" value="1"/>
</dbReference>
<sequence>MELLLATKVLIAALRRRKVVALAVFLTVLAASLFAYQLVGRRYNAEALLLVGNGVKDSESRSVVDSRSIVDPTGINSLSRLAETDDVVRKAANKVGLQRLFPKLDRMKPDDGPLISILREPAAKLGLERLLPAHQTRRNDDILISMLRRSMSAQPEGKTDLLKISFPHRDPVIAAEFVNALADALVAKQVELLNVPGAFQFFDVQRKQLQEEVQKAASRLESFSAAVSIYSINDQRTLLLNRADQLTQSLSSTQGSIVELQGRKGALTEQLLRLKPVTQSQYVSGLVSSLGATNVERAEGGAKTSPAERSLTEAPPLLLIRVYQDTMDALFKVNADFAGAKNREAHFGTELQRVNNELAALSSREADYNRLSRDLALAVTAAEGYAKRTTEERINTSLANARISGLRIAQLARPPESPAFPQLIVFLALGLVGGIVLASAAALLPEALASVGTYDDVSPGSAEAATDVRSRAENRAKPRVV</sequence>
<evidence type="ECO:0000313" key="5">
    <source>
        <dbReference type="Proteomes" id="UP000564836"/>
    </source>
</evidence>
<dbReference type="GO" id="GO:0005886">
    <property type="term" value="C:plasma membrane"/>
    <property type="evidence" value="ECO:0007669"/>
    <property type="project" value="TreeGrafter"/>
</dbReference>
<organism evidence="3">
    <name type="scientific">Bradyrhizobium barranii subsp. barranii</name>
    <dbReference type="NCBI Taxonomy" id="2823807"/>
    <lineage>
        <taxon>Bacteria</taxon>
        <taxon>Pseudomonadati</taxon>
        <taxon>Pseudomonadota</taxon>
        <taxon>Alphaproteobacteria</taxon>
        <taxon>Hyphomicrobiales</taxon>
        <taxon>Nitrobacteraceae</taxon>
        <taxon>Bradyrhizobium</taxon>
        <taxon>Bradyrhizobium barranii</taxon>
    </lineage>
</organism>
<dbReference type="AlphaFoldDB" id="A0A7Z0QP16"/>
<evidence type="ECO:0000256" key="2">
    <source>
        <dbReference type="SAM" id="Phobius"/>
    </source>
</evidence>
<proteinExistence type="predicted"/>
<dbReference type="PANTHER" id="PTHR32309:SF13">
    <property type="entry name" value="FERRIC ENTEROBACTIN TRANSPORT PROTEIN FEPE"/>
    <property type="match status" value="1"/>
</dbReference>
<feature type="compositionally biased region" description="Basic and acidic residues" evidence="1">
    <location>
        <begin position="466"/>
        <end position="481"/>
    </location>
</feature>
<geneLocation type="plasmid" evidence="4 5">
    <name>pBb323S2a</name>
</geneLocation>
<dbReference type="RefSeq" id="WP_166354207.1">
    <property type="nucleotide sequence ID" value="NZ_CP049700.1"/>
</dbReference>
<protein>
    <recommendedName>
        <fullName evidence="6">Polysaccharide chain length determinant N-terminal domain-containing protein</fullName>
    </recommendedName>
</protein>
<feature type="transmembrane region" description="Helical" evidence="2">
    <location>
        <begin position="423"/>
        <end position="444"/>
    </location>
</feature>
<keyword evidence="2" id="KW-0472">Membrane</keyword>
<dbReference type="Proteomes" id="UP000564836">
    <property type="component" value="Plasmid pBb323S2a"/>
</dbReference>
<dbReference type="EMBL" id="CP088278">
    <property type="protein sequence ID" value="UGX89733.1"/>
    <property type="molecule type" value="Genomic_DNA"/>
</dbReference>
<feature type="region of interest" description="Disordered" evidence="1">
    <location>
        <begin position="456"/>
        <end position="481"/>
    </location>
</feature>
<dbReference type="InterPro" id="IPR050445">
    <property type="entry name" value="Bact_polysacc_biosynth/exp"/>
</dbReference>
<evidence type="ECO:0000313" key="3">
    <source>
        <dbReference type="EMBL" id="NYY96840.1"/>
    </source>
</evidence>
<keyword evidence="2" id="KW-0812">Transmembrane</keyword>
<gene>
    <name evidence="4" type="ORF">G6321_00001220</name>
    <name evidence="3" type="ORF">G6321_54120</name>
</gene>
<reference evidence="4 5" key="3">
    <citation type="journal article" date="2022" name="Int. J. Syst. Evol. Microbiol.">
        <title>Strains of Bradyrhizobium barranii sp. nov. associated with legumes native to Canada are symbionts of soybeans and belong to different subspecies (subsp. barranii subsp. nov. and subsp. apii subsp. nov.) and symbiovars (sv. glycinearum and sv. septentrionale).</title>
        <authorList>
            <person name="Bromfield E.S.P."/>
            <person name="Cloutier S."/>
            <person name="Wasai-Hara S."/>
            <person name="Minamisawa K."/>
        </authorList>
    </citation>
    <scope>NUCLEOTIDE SEQUENCE [LARGE SCALE GENOMIC DNA]</scope>
    <source>
        <strain evidence="4 5">323S2</strain>
        <plasmid evidence="5">pBb323S2a</plasmid>
    </source>
</reference>
<name>A0A7Z0QP16_9BRAD</name>
<evidence type="ECO:0008006" key="6">
    <source>
        <dbReference type="Google" id="ProtNLM"/>
    </source>
</evidence>
<keyword evidence="2" id="KW-1133">Transmembrane helix</keyword>
<dbReference type="GO" id="GO:0004713">
    <property type="term" value="F:protein tyrosine kinase activity"/>
    <property type="evidence" value="ECO:0007669"/>
    <property type="project" value="TreeGrafter"/>
</dbReference>
<dbReference type="EMBL" id="JACBFH010000004">
    <property type="protein sequence ID" value="NYY96840.1"/>
    <property type="molecule type" value="Genomic_DNA"/>
</dbReference>
<accession>A0A7Z0QP16</accession>
<reference evidence="4 5" key="1">
    <citation type="journal article" date="2017" name="Syst. Appl. Microbiol.">
        <title>Soybeans inoculated with root zone soils of Canadian native legumes harbour diverse and novel Bradyrhizobium spp. that possess agricultural potential.</title>
        <authorList>
            <person name="Bromfield E.S.P."/>
            <person name="Cloutier S."/>
            <person name="Tambong J.T."/>
            <person name="Tran Thi T.V."/>
        </authorList>
    </citation>
    <scope>NUCLEOTIDE SEQUENCE [LARGE SCALE GENOMIC DNA]</scope>
    <source>
        <strain evidence="4 5">323S2</strain>
    </source>
</reference>
<keyword evidence="4" id="KW-0614">Plasmid</keyword>
<evidence type="ECO:0000313" key="4">
    <source>
        <dbReference type="EMBL" id="UGX89733.1"/>
    </source>
</evidence>